<keyword evidence="1" id="KW-1133">Transmembrane helix</keyword>
<feature type="transmembrane region" description="Helical" evidence="1">
    <location>
        <begin position="12"/>
        <end position="34"/>
    </location>
</feature>
<evidence type="ECO:0000256" key="1">
    <source>
        <dbReference type="SAM" id="Phobius"/>
    </source>
</evidence>
<reference evidence="2" key="1">
    <citation type="journal article" date="2019" name="PLoS Negl. Trop. Dis.">
        <title>Revisiting the worldwide diversity of Leptospira species in the environment.</title>
        <authorList>
            <person name="Vincent A.T."/>
            <person name="Schiettekatte O."/>
            <person name="Bourhy P."/>
            <person name="Veyrier F.J."/>
            <person name="Picardeau M."/>
        </authorList>
    </citation>
    <scope>NUCLEOTIDE SEQUENCE [LARGE SCALE GENOMIC DNA]</scope>
    <source>
        <strain evidence="2">201800265</strain>
    </source>
</reference>
<keyword evidence="1" id="KW-0472">Membrane</keyword>
<dbReference type="NCBIfam" id="NF047486">
    <property type="entry name" value="LA_1737_Cterm"/>
    <property type="match status" value="1"/>
</dbReference>
<sequence length="2124" mass="250174">MMRNITFIITRALSISFHLLKSGFIFAVIFHFFYATEIAADCGGDAFDDLTEERKPIIGREKEEKYKFRLPPLARVESWGNGKYFAVESLGISDYHLVRYVNYPKFKQLSILNPISDMIWSKQDNTYCAYVFPFFYGKSKLKNGTLTETNLSILHYYSSDTLANGSIDRTLRFPSFFPLAGSNYTKDSQGKEETFRYALPLLFFQNKTSESNWTQFLIFHWGREKESSYGAALPLLYWGSGEKNSHFTLAPLVYYNSEKDGSEGSLLTPLFGKSWKNSLTEGTGEKFSYLLPFFYSSRTNNSETLEYRLFAPILVHRRYEKSVGWNTNLLFLSGWISDKNGDYKSSYLFPLFFHTKNESLAIVPFYFESQDTKFGFLPIPFFYSKTEKSKSFYVLNSYYQSEGSNDSSFLFFPLFYRSVKSDGNLTLMPLYARGSFGQSSWNYFLNTYFSWDKEGELNKSIVFPVFYHSSDRVSAVTWGPLFYRNKSKSTEESKNYFLNTYYSRNPKGELDRFVFFPLYYYSSDLKEDTTLAPLYYRSKSKETNASQTYFLNTYISKNQEGSLSKLVVFPFIFFSPKDYLYILPVYFNYTDHHVGLVPIPFYYYDNSGSKTFYILNSLYRSDSKYDWSYLFFPLYYHAESNNRNTTVAPLYYRYSFEKSSKNYFLNTYFSWNEKGELDRSIFFPFLFYKSQEYFSFIPFLVKGNQVGNEYTYLPAFFTYWDKEQTWILNTYSDKDSVSGLYRKFYVAPFWWYNKSKDTVSYLLFPFFYKKVSPDLKFTLSPLHYESTSSEEDYSLYLLYEKKVTEKYSTRRVYPIFYSGKDSESSYWNILGFAGRGFDKEGEAKYSYLFPFYFYKKDSYRVAIPFFFRLGYDEDHYKHFGIFHYWNRSPDKDNTWIWPLLWFSNIDRKNKESFTTWFPLFWDWDNPKSKGKIAVPFYLKYEEADKTLELVLAYSSSQNLGSFSGEIGSKEKEYYLDTDISLFYNLFSISSRTSISKEKMVFWKSTRPPEEKSTVEELKTETVTQEEKEGLNKYKTLNREGVRSFWGVSALFGIFSYEQGDDRRHLRLLPLSWFSWSKKTEEKIYAAPFFFSSQIKDESYFVIFPFYGRQSKGPDFLESYLLFGFLRGKQGEVRDYSILWPLTRFYYSNNSWGMRFFPLFSHEQSYEKSRTISPLYYRNRVTEGNSVTNKFHSILVPLYHSSSISITSPEGVGEKGYDTFLPVYFRTKERSTTNRGENLTSKVYTLFSFYTHRSSPEGEKATNFFSPLYFMSRKSQNLDGKENISKMDFLPIPLFFWRRDLVSSDFFLLGFYRSKNPESSHFNFLGLLASTKENSKISGIYESFRILPFLFTSKAASLDSKYEESHQIVFPLYYTSQHSFKDESGESIRKEIYTPLFKYQNTRVKDGEYSSFLSLLYYFEKTKKSEDGKEKVFRTDFLPVPGLYWSRNETDHSFFFLGFYSGKDANSSKSSFLGLIHSGKSINEAGDSDEYFRIFPFYFSGTKTYPRKESFGAESYQVLFPIFYGTHTKEKNKEVEFEERNIYSLFFKYRSSIAKDESEFSNFFSLLYYKERVRFKNGNLEKTDFLLIPGFYWYRNPEAHTFFLFGIYSKKDAEVSKFSVLGLVQSSEEKTPYGKLETSFHIFPLYFSGKEEKENGQITNSYTVIPLLYYGFQDNNQKGWNVLGIFNYSNSPLENHVGIYPFFSRRESVIPNFKKEITVSGIPYYYNKKEYANGVIEKTNVNLFGIFTNDIKSGLDRETWFLFLPLPFFYYEKNIYSSGLSDKSYTFLKLINYSSSENLKSGKSDGFEFSSFFIFSAKSRISSNSENGTITSSGSSYLFPIYWWSKESGQNVSNKHFNFLIFFDYARDDYRKESRLILGPYYYFSETNSEKFGLLPLGFYSKNYDSKFWFLLGFYGYKDSDWNRWGFAGIFDTYREEKNKRTNFNLFLGLIHTELEEERTRVALLGGILGGYEGRPNYSDSNFLWLRWKSTPDETIANVLPVFYYHHDMAGTTSVIPPVLGYFSSGKDGRFDMLGLGLLYYRNEKISRSEDTLLVAGGLLYYYKQSIAPYNPLYTIRSMGVLAGLLWNWEYEVQGPFNKYSVLFGVYSRSKDEAKEIHRIFGIML</sequence>
<protein>
    <submittedName>
        <fullName evidence="2">Uncharacterized protein</fullName>
    </submittedName>
</protein>
<gene>
    <name evidence="2" type="ORF">EHQ52_14205</name>
</gene>
<proteinExistence type="predicted"/>
<dbReference type="RefSeq" id="WP_135615859.1">
    <property type="nucleotide sequence ID" value="NZ_RQFY01000006.1"/>
</dbReference>
<comment type="caution">
    <text evidence="2">The sequence shown here is derived from an EMBL/GenBank/DDBJ whole genome shotgun (WGS) entry which is preliminary data.</text>
</comment>
<evidence type="ECO:0000313" key="2">
    <source>
        <dbReference type="EMBL" id="TGL32443.1"/>
    </source>
</evidence>
<accession>A0A4R9J417</accession>
<name>A0A4R9J417_9LEPT</name>
<keyword evidence="1" id="KW-0812">Transmembrane</keyword>
<dbReference type="Proteomes" id="UP000297871">
    <property type="component" value="Unassembled WGS sequence"/>
</dbReference>
<keyword evidence="3" id="KW-1185">Reference proteome</keyword>
<organism evidence="2 3">
    <name type="scientific">Leptospira koniambonensis</name>
    <dbReference type="NCBI Taxonomy" id="2484950"/>
    <lineage>
        <taxon>Bacteria</taxon>
        <taxon>Pseudomonadati</taxon>
        <taxon>Spirochaetota</taxon>
        <taxon>Spirochaetia</taxon>
        <taxon>Leptospirales</taxon>
        <taxon>Leptospiraceae</taxon>
        <taxon>Leptospira</taxon>
    </lineage>
</organism>
<evidence type="ECO:0000313" key="3">
    <source>
        <dbReference type="Proteomes" id="UP000297871"/>
    </source>
</evidence>
<dbReference type="OrthoDB" id="341491at2"/>
<dbReference type="EMBL" id="RQFY01000006">
    <property type="protein sequence ID" value="TGL32443.1"/>
    <property type="molecule type" value="Genomic_DNA"/>
</dbReference>